<reference evidence="2 3" key="1">
    <citation type="submission" date="2024-03" db="EMBL/GenBank/DDBJ databases">
        <title>Genome-scale model development and genomic sequencing of the oleaginous clade Lipomyces.</title>
        <authorList>
            <consortium name="Lawrence Berkeley National Laboratory"/>
            <person name="Czajka J.J."/>
            <person name="Han Y."/>
            <person name="Kim J."/>
            <person name="Mondo S.J."/>
            <person name="Hofstad B.A."/>
            <person name="Robles A."/>
            <person name="Haridas S."/>
            <person name="Riley R."/>
            <person name="LaButti K."/>
            <person name="Pangilinan J."/>
            <person name="Andreopoulos W."/>
            <person name="Lipzen A."/>
            <person name="Yan J."/>
            <person name="Wang M."/>
            <person name="Ng V."/>
            <person name="Grigoriev I.V."/>
            <person name="Spatafora J.W."/>
            <person name="Magnuson J.K."/>
            <person name="Baker S.E."/>
            <person name="Pomraning K.R."/>
        </authorList>
    </citation>
    <scope>NUCLEOTIDE SEQUENCE [LARGE SCALE GENOMIC DNA]</scope>
    <source>
        <strain evidence="2 3">Phaff 52-87</strain>
    </source>
</reference>
<dbReference type="GeneID" id="90039113"/>
<evidence type="ECO:0000256" key="1">
    <source>
        <dbReference type="SAM" id="MobiDB-lite"/>
    </source>
</evidence>
<feature type="compositionally biased region" description="Acidic residues" evidence="1">
    <location>
        <begin position="10"/>
        <end position="19"/>
    </location>
</feature>
<evidence type="ECO:0000313" key="3">
    <source>
        <dbReference type="Proteomes" id="UP001498771"/>
    </source>
</evidence>
<feature type="region of interest" description="Disordered" evidence="1">
    <location>
        <begin position="113"/>
        <end position="136"/>
    </location>
</feature>
<accession>A0ABR1EZE3</accession>
<feature type="region of interest" description="Disordered" evidence="1">
    <location>
        <begin position="1"/>
        <end position="98"/>
    </location>
</feature>
<feature type="compositionally biased region" description="Basic and acidic residues" evidence="1">
    <location>
        <begin position="60"/>
        <end position="71"/>
    </location>
</feature>
<protein>
    <submittedName>
        <fullName evidence="2">Uncharacterized protein</fullName>
    </submittedName>
</protein>
<dbReference type="RefSeq" id="XP_064766002.1">
    <property type="nucleotide sequence ID" value="XM_064913601.1"/>
</dbReference>
<name>A0ABR1EZE3_9ASCO</name>
<dbReference type="Proteomes" id="UP001498771">
    <property type="component" value="Unassembled WGS sequence"/>
</dbReference>
<feature type="region of interest" description="Disordered" evidence="1">
    <location>
        <begin position="174"/>
        <end position="216"/>
    </location>
</feature>
<feature type="compositionally biased region" description="Basic residues" evidence="1">
    <location>
        <begin position="195"/>
        <end position="204"/>
    </location>
</feature>
<gene>
    <name evidence="2" type="ORF">BZA70DRAFT_284403</name>
</gene>
<keyword evidence="3" id="KW-1185">Reference proteome</keyword>
<organism evidence="2 3">
    <name type="scientific">Myxozyma melibiosi</name>
    <dbReference type="NCBI Taxonomy" id="54550"/>
    <lineage>
        <taxon>Eukaryota</taxon>
        <taxon>Fungi</taxon>
        <taxon>Dikarya</taxon>
        <taxon>Ascomycota</taxon>
        <taxon>Saccharomycotina</taxon>
        <taxon>Lipomycetes</taxon>
        <taxon>Lipomycetales</taxon>
        <taxon>Lipomycetaceae</taxon>
        <taxon>Myxozyma</taxon>
    </lineage>
</organism>
<proteinExistence type="predicted"/>
<sequence>MKGRGKYGESEYDEEEDGENTMTMSGGESDGAAADTLRRMQQVSKQVKERVKGGQARPLKASEGRANDGRKWVRGGAAGVDDGQNGSRRTGSLDESGKLKSYADAVMDQNRSAATSGQISAAARVTRGGRPAVATADAEDDGDFWAVGGSSASSVVKTAPVSTNAGTKIVVSASEGARGEEGSVAVPNQWTTSTSKRRNKKRGGVRQEEVEVMKGG</sequence>
<comment type="caution">
    <text evidence="2">The sequence shown here is derived from an EMBL/GenBank/DDBJ whole genome shotgun (WGS) entry which is preliminary data.</text>
</comment>
<evidence type="ECO:0000313" key="2">
    <source>
        <dbReference type="EMBL" id="KAK7202969.1"/>
    </source>
</evidence>
<feature type="compositionally biased region" description="Basic and acidic residues" evidence="1">
    <location>
        <begin position="205"/>
        <end position="216"/>
    </location>
</feature>
<dbReference type="EMBL" id="JBBJBU010000014">
    <property type="protein sequence ID" value="KAK7202969.1"/>
    <property type="molecule type" value="Genomic_DNA"/>
</dbReference>